<keyword evidence="12" id="KW-1185">Reference proteome</keyword>
<sequence>MTYLVLLIFICSEISVCSTGITTRGREFRVSEGQSVELPCYVDDLQDEAAVVWKRGDEILFVDEESAVEDQRFQLHRDHNNFTLIIERVEPYDTATYICSITSPEQSIKHHLQVNVPPSAVISPDSHPLLVNVGENVLIKCIGSGNPTPVVAWSRKDGAMPKNVVTKNGQLRILKITNADSGVYQCSASNDVSSAYESIEVVVQSGSSRTHEPCEFLLFHLYSLRQFLCAVCTVISSLYSLLVFASLEVLKYPVA</sequence>
<evidence type="ECO:0000313" key="11">
    <source>
        <dbReference type="EMBL" id="MFH4982680.1"/>
    </source>
</evidence>
<keyword evidence="3 9" id="KW-0732">Signal</keyword>
<dbReference type="GO" id="GO:0005886">
    <property type="term" value="C:plasma membrane"/>
    <property type="evidence" value="ECO:0007669"/>
    <property type="project" value="UniProtKB-SubCell"/>
</dbReference>
<dbReference type="AlphaFoldDB" id="A0ABD6F1I2"/>
<evidence type="ECO:0000259" key="10">
    <source>
        <dbReference type="PROSITE" id="PS50835"/>
    </source>
</evidence>
<evidence type="ECO:0000256" key="4">
    <source>
        <dbReference type="ARBA" id="ARBA00022737"/>
    </source>
</evidence>
<dbReference type="PROSITE" id="PS50835">
    <property type="entry name" value="IG_LIKE"/>
    <property type="match status" value="2"/>
</dbReference>
<keyword evidence="8" id="KW-0393">Immunoglobulin domain</keyword>
<dbReference type="InterPro" id="IPR003599">
    <property type="entry name" value="Ig_sub"/>
</dbReference>
<evidence type="ECO:0000256" key="8">
    <source>
        <dbReference type="ARBA" id="ARBA00023319"/>
    </source>
</evidence>
<evidence type="ECO:0000256" key="5">
    <source>
        <dbReference type="ARBA" id="ARBA00023136"/>
    </source>
</evidence>
<dbReference type="GO" id="GO:0098609">
    <property type="term" value="P:cell-cell adhesion"/>
    <property type="evidence" value="ECO:0007669"/>
    <property type="project" value="UniProtKB-ARBA"/>
</dbReference>
<keyword evidence="6" id="KW-1015">Disulfide bond</keyword>
<dbReference type="PANTHER" id="PTHR23277">
    <property type="entry name" value="NECTIN-RELATED"/>
    <property type="match status" value="1"/>
</dbReference>
<evidence type="ECO:0000313" key="12">
    <source>
        <dbReference type="Proteomes" id="UP001608902"/>
    </source>
</evidence>
<protein>
    <recommendedName>
        <fullName evidence="10">Ig-like domain-containing protein</fullName>
    </recommendedName>
</protein>
<dbReference type="FunFam" id="2.60.40.10:FF:000005">
    <property type="entry name" value="Neuronal cell adhesion molecule"/>
    <property type="match status" value="1"/>
</dbReference>
<dbReference type="InterPro" id="IPR013783">
    <property type="entry name" value="Ig-like_fold"/>
</dbReference>
<evidence type="ECO:0000256" key="3">
    <source>
        <dbReference type="ARBA" id="ARBA00022729"/>
    </source>
</evidence>
<name>A0ABD6F1I2_9BILA</name>
<dbReference type="PANTHER" id="PTHR23277:SF108">
    <property type="entry name" value="FASCICLIN-3"/>
    <property type="match status" value="1"/>
</dbReference>
<keyword evidence="7" id="KW-0325">Glycoprotein</keyword>
<dbReference type="SUPFAM" id="SSF48726">
    <property type="entry name" value="Immunoglobulin"/>
    <property type="match status" value="2"/>
</dbReference>
<comment type="caution">
    <text evidence="11">The sequence shown here is derived from an EMBL/GenBank/DDBJ whole genome shotgun (WGS) entry which is preliminary data.</text>
</comment>
<dbReference type="InterPro" id="IPR051427">
    <property type="entry name" value="Nectin/Nectin-like"/>
</dbReference>
<feature type="domain" description="Ig-like" evidence="10">
    <location>
        <begin position="12"/>
        <end position="109"/>
    </location>
</feature>
<keyword evidence="4" id="KW-0677">Repeat</keyword>
<keyword evidence="2" id="KW-1003">Cell membrane</keyword>
<dbReference type="Gene3D" id="2.60.40.10">
    <property type="entry name" value="Immunoglobulins"/>
    <property type="match status" value="2"/>
</dbReference>
<dbReference type="Proteomes" id="UP001608902">
    <property type="component" value="Unassembled WGS sequence"/>
</dbReference>
<accession>A0ABD6F1I2</accession>
<feature type="signal peptide" evidence="9">
    <location>
        <begin position="1"/>
        <end position="18"/>
    </location>
</feature>
<evidence type="ECO:0000256" key="2">
    <source>
        <dbReference type="ARBA" id="ARBA00022475"/>
    </source>
</evidence>
<evidence type="ECO:0000256" key="9">
    <source>
        <dbReference type="SAM" id="SignalP"/>
    </source>
</evidence>
<dbReference type="EMBL" id="JBGFUD010009842">
    <property type="protein sequence ID" value="MFH4982680.1"/>
    <property type="molecule type" value="Genomic_DNA"/>
</dbReference>
<gene>
    <name evidence="11" type="ORF">AB6A40_009389</name>
</gene>
<dbReference type="InterPro" id="IPR007110">
    <property type="entry name" value="Ig-like_dom"/>
</dbReference>
<evidence type="ECO:0000256" key="6">
    <source>
        <dbReference type="ARBA" id="ARBA00023157"/>
    </source>
</evidence>
<feature type="domain" description="Ig-like" evidence="10">
    <location>
        <begin position="118"/>
        <end position="202"/>
    </location>
</feature>
<dbReference type="Pfam" id="PF13927">
    <property type="entry name" value="Ig_3"/>
    <property type="match status" value="1"/>
</dbReference>
<dbReference type="InterPro" id="IPR013106">
    <property type="entry name" value="Ig_V-set"/>
</dbReference>
<feature type="chain" id="PRO_5044776955" description="Ig-like domain-containing protein" evidence="9">
    <location>
        <begin position="19"/>
        <end position="255"/>
    </location>
</feature>
<dbReference type="InterPro" id="IPR003598">
    <property type="entry name" value="Ig_sub2"/>
</dbReference>
<dbReference type="SMART" id="SM00408">
    <property type="entry name" value="IGc2"/>
    <property type="match status" value="2"/>
</dbReference>
<evidence type="ECO:0000256" key="1">
    <source>
        <dbReference type="ARBA" id="ARBA00004236"/>
    </source>
</evidence>
<proteinExistence type="predicted"/>
<evidence type="ECO:0000256" key="7">
    <source>
        <dbReference type="ARBA" id="ARBA00023180"/>
    </source>
</evidence>
<dbReference type="Pfam" id="PF07686">
    <property type="entry name" value="V-set"/>
    <property type="match status" value="1"/>
</dbReference>
<keyword evidence="5" id="KW-0472">Membrane</keyword>
<organism evidence="11 12">
    <name type="scientific">Gnathostoma spinigerum</name>
    <dbReference type="NCBI Taxonomy" id="75299"/>
    <lineage>
        <taxon>Eukaryota</taxon>
        <taxon>Metazoa</taxon>
        <taxon>Ecdysozoa</taxon>
        <taxon>Nematoda</taxon>
        <taxon>Chromadorea</taxon>
        <taxon>Rhabditida</taxon>
        <taxon>Spirurina</taxon>
        <taxon>Gnathostomatomorpha</taxon>
        <taxon>Gnathostomatoidea</taxon>
        <taxon>Gnathostomatidae</taxon>
        <taxon>Gnathostoma</taxon>
    </lineage>
</organism>
<dbReference type="SMART" id="SM00409">
    <property type="entry name" value="IG"/>
    <property type="match status" value="2"/>
</dbReference>
<dbReference type="InterPro" id="IPR036179">
    <property type="entry name" value="Ig-like_dom_sf"/>
</dbReference>
<reference evidence="11 12" key="1">
    <citation type="submission" date="2024-08" db="EMBL/GenBank/DDBJ databases">
        <title>Gnathostoma spinigerum genome.</title>
        <authorList>
            <person name="Gonzalez-Bertolin B."/>
            <person name="Monzon S."/>
            <person name="Zaballos A."/>
            <person name="Jimenez P."/>
            <person name="Dekumyoy P."/>
            <person name="Varona S."/>
            <person name="Cuesta I."/>
            <person name="Sumanam S."/>
            <person name="Adisakwattana P."/>
            <person name="Gasser R.B."/>
            <person name="Hernandez-Gonzalez A."/>
            <person name="Young N.D."/>
            <person name="Perteguer M.J."/>
        </authorList>
    </citation>
    <scope>NUCLEOTIDE SEQUENCE [LARGE SCALE GENOMIC DNA]</scope>
    <source>
        <strain evidence="11">AL3</strain>
        <tissue evidence="11">Liver</tissue>
    </source>
</reference>
<comment type="subcellular location">
    <subcellularLocation>
        <location evidence="1">Cell membrane</location>
    </subcellularLocation>
</comment>